<sequence length="301" mass="33400">MDDFGKVAVLMGGDSNERAVSLLSGDAVFHALNRLGINAEAFDPSFRNIEDIKSYDRVFIALHGRGGEDGSMQAFLKSKNVAYTGSDSFSSAIAIDKLKTKLLWRALNIATPDFHQVTEKTSYADIVNLIGSPFFIKPSNEGSSIGIDKIKNEQQYKEAFLKTSKIDPNVIVEKFVDGEEFTVGIVNGKFLPVIKIKPTNEFYDYEAKYLKDDTQYICPSGIEKNKEALIAQEALEAFNSIGCSSWGRVDFMMDKKNDHYFIEVNTSPGMTSHSLVPMAAKEMGTNFDQLVLEILKTANVK</sequence>
<evidence type="ECO:0000313" key="23">
    <source>
        <dbReference type="Proteomes" id="UP000064007"/>
    </source>
</evidence>
<dbReference type="KEGG" id="mbat:BN1208_1169"/>
<dbReference type="InterPro" id="IPR013815">
    <property type="entry name" value="ATP_grasp_subdomain_1"/>
</dbReference>
<gene>
    <name evidence="22" type="primary">ddlB</name>
    <name evidence="17" type="synonym">ddl</name>
    <name evidence="22" type="ORF">BN1208_1169</name>
</gene>
<keyword evidence="13 17" id="KW-0573">Peptidoglycan synthesis</keyword>
<evidence type="ECO:0000256" key="16">
    <source>
        <dbReference type="ARBA" id="ARBA00047614"/>
    </source>
</evidence>
<evidence type="ECO:0000256" key="12">
    <source>
        <dbReference type="ARBA" id="ARBA00022960"/>
    </source>
</evidence>
<dbReference type="FunFam" id="3.30.470.20:FF:000008">
    <property type="entry name" value="D-alanine--D-alanine ligase"/>
    <property type="match status" value="1"/>
</dbReference>
<dbReference type="InterPro" id="IPR016185">
    <property type="entry name" value="PreATP-grasp_dom_sf"/>
</dbReference>
<dbReference type="Gene3D" id="3.40.50.20">
    <property type="match status" value="1"/>
</dbReference>
<evidence type="ECO:0000256" key="15">
    <source>
        <dbReference type="ARBA" id="ARBA00023316"/>
    </source>
</evidence>
<evidence type="ECO:0000256" key="5">
    <source>
        <dbReference type="ARBA" id="ARBA00012216"/>
    </source>
</evidence>
<comment type="similarity">
    <text evidence="4 17">Belongs to the D-alanine--D-alanine ligase family.</text>
</comment>
<evidence type="ECO:0000256" key="4">
    <source>
        <dbReference type="ARBA" id="ARBA00010871"/>
    </source>
</evidence>
<feature type="active site" evidence="18">
    <location>
        <position position="143"/>
    </location>
</feature>
<dbReference type="SUPFAM" id="SSF52440">
    <property type="entry name" value="PreATP-grasp domain"/>
    <property type="match status" value="1"/>
</dbReference>
<feature type="binding site" evidence="19">
    <location>
        <position position="250"/>
    </location>
    <ligand>
        <name>Mg(2+)</name>
        <dbReference type="ChEBI" id="CHEBI:18420"/>
        <label>1</label>
    </ligand>
</feature>
<dbReference type="PANTHER" id="PTHR23132:SF23">
    <property type="entry name" value="D-ALANINE--D-ALANINE LIGASE B"/>
    <property type="match status" value="1"/>
</dbReference>
<dbReference type="EMBL" id="LN827929">
    <property type="protein sequence ID" value="CEZ20050.1"/>
    <property type="molecule type" value="Genomic_DNA"/>
</dbReference>
<proteinExistence type="inferred from homology"/>
<feature type="binding site" evidence="19">
    <location>
        <position position="265"/>
    </location>
    <ligand>
        <name>Mg(2+)</name>
        <dbReference type="ChEBI" id="CHEBI:18420"/>
        <label>2</label>
    </ligand>
</feature>
<evidence type="ECO:0000256" key="8">
    <source>
        <dbReference type="ARBA" id="ARBA00022723"/>
    </source>
</evidence>
<comment type="cofactor">
    <cofactor evidence="1">
        <name>Mn(2+)</name>
        <dbReference type="ChEBI" id="CHEBI:29035"/>
    </cofactor>
</comment>
<dbReference type="GO" id="GO:0071555">
    <property type="term" value="P:cell wall organization"/>
    <property type="evidence" value="ECO:0007669"/>
    <property type="project" value="UniProtKB-KW"/>
</dbReference>
<reference evidence="23" key="1">
    <citation type="submission" date="2014-12" db="EMBL/GenBank/DDBJ databases">
        <authorList>
            <person name="Salcher M.M."/>
        </authorList>
    </citation>
    <scope>NUCLEOTIDE SEQUENCE [LARGE SCALE GENOMIC DNA]</scope>
    <source>
        <strain evidence="23">MMS-10A-171</strain>
    </source>
</reference>
<evidence type="ECO:0000256" key="14">
    <source>
        <dbReference type="ARBA" id="ARBA00023211"/>
    </source>
</evidence>
<evidence type="ECO:0000256" key="11">
    <source>
        <dbReference type="ARBA" id="ARBA00022842"/>
    </source>
</evidence>
<evidence type="ECO:0000313" key="22">
    <source>
        <dbReference type="EMBL" id="CEZ20050.1"/>
    </source>
</evidence>
<dbReference type="PROSITE" id="PS50975">
    <property type="entry name" value="ATP_GRASP"/>
    <property type="match status" value="1"/>
</dbReference>
<keyword evidence="9 20" id="KW-0547">Nucleotide-binding</keyword>
<protein>
    <recommendedName>
        <fullName evidence="5 17">D-alanine--D-alanine ligase</fullName>
        <ecNumber evidence="5 17">6.3.2.4</ecNumber>
    </recommendedName>
    <alternativeName>
        <fullName evidence="17">D-Ala-D-Ala ligase</fullName>
    </alternativeName>
    <alternativeName>
        <fullName evidence="17">D-alanylalanine synthetase</fullName>
    </alternativeName>
</protein>
<accession>A0A0D6EWF4</accession>
<evidence type="ECO:0000256" key="7">
    <source>
        <dbReference type="ARBA" id="ARBA00022598"/>
    </source>
</evidence>
<feature type="active site" evidence="18">
    <location>
        <position position="17"/>
    </location>
</feature>
<evidence type="ECO:0000256" key="1">
    <source>
        <dbReference type="ARBA" id="ARBA00001936"/>
    </source>
</evidence>
<dbReference type="NCBIfam" id="TIGR01205">
    <property type="entry name" value="D_ala_D_alaTIGR"/>
    <property type="match status" value="1"/>
</dbReference>
<dbReference type="HAMAP" id="MF_00047">
    <property type="entry name" value="Dala_Dala_lig"/>
    <property type="match status" value="1"/>
</dbReference>
<dbReference type="SUPFAM" id="SSF56059">
    <property type="entry name" value="Glutathione synthetase ATP-binding domain-like"/>
    <property type="match status" value="1"/>
</dbReference>
<dbReference type="InterPro" id="IPR011095">
    <property type="entry name" value="Dala_Dala_lig_C"/>
</dbReference>
<dbReference type="GO" id="GO:0005829">
    <property type="term" value="C:cytosol"/>
    <property type="evidence" value="ECO:0007669"/>
    <property type="project" value="TreeGrafter"/>
</dbReference>
<dbReference type="Gene3D" id="3.30.1490.20">
    <property type="entry name" value="ATP-grasp fold, A domain"/>
    <property type="match status" value="1"/>
</dbReference>
<evidence type="ECO:0000256" key="9">
    <source>
        <dbReference type="ARBA" id="ARBA00022741"/>
    </source>
</evidence>
<keyword evidence="23" id="KW-1185">Reference proteome</keyword>
<evidence type="ECO:0000256" key="6">
    <source>
        <dbReference type="ARBA" id="ARBA00022490"/>
    </source>
</evidence>
<dbReference type="Pfam" id="PF07478">
    <property type="entry name" value="Dala_Dala_lig_C"/>
    <property type="match status" value="1"/>
</dbReference>
<dbReference type="Proteomes" id="UP000064007">
    <property type="component" value="Chromosome 1"/>
</dbReference>
<dbReference type="PROSITE" id="PS00844">
    <property type="entry name" value="DALA_DALA_LIGASE_2"/>
    <property type="match status" value="1"/>
</dbReference>
<dbReference type="HOGENOM" id="CLU_039268_1_2_4"/>
<feature type="binding site" evidence="19">
    <location>
        <position position="263"/>
    </location>
    <ligand>
        <name>Mg(2+)</name>
        <dbReference type="ChEBI" id="CHEBI:18420"/>
        <label>2</label>
    </ligand>
</feature>
<dbReference type="GO" id="GO:0005524">
    <property type="term" value="F:ATP binding"/>
    <property type="evidence" value="ECO:0007669"/>
    <property type="project" value="UniProtKB-UniRule"/>
</dbReference>
<keyword evidence="12 17" id="KW-0133">Cell shape</keyword>
<organism evidence="22 23">
    <name type="scientific">Candidatus Methylopumilus planktonicus</name>
    <dbReference type="NCBI Taxonomy" id="1581557"/>
    <lineage>
        <taxon>Bacteria</taxon>
        <taxon>Pseudomonadati</taxon>
        <taxon>Pseudomonadota</taxon>
        <taxon>Betaproteobacteria</taxon>
        <taxon>Nitrosomonadales</taxon>
        <taxon>Methylophilaceae</taxon>
        <taxon>Candidatus Methylopumilus</taxon>
    </lineage>
</organism>
<evidence type="ECO:0000256" key="3">
    <source>
        <dbReference type="ARBA" id="ARBA00004496"/>
    </source>
</evidence>
<evidence type="ECO:0000256" key="19">
    <source>
        <dbReference type="PIRSR" id="PIRSR039102-3"/>
    </source>
</evidence>
<evidence type="ECO:0000256" key="20">
    <source>
        <dbReference type="PROSITE-ProRule" id="PRU00409"/>
    </source>
</evidence>
<keyword evidence="11 19" id="KW-0460">Magnesium</keyword>
<dbReference type="NCBIfam" id="NF002378">
    <property type="entry name" value="PRK01372.1"/>
    <property type="match status" value="1"/>
</dbReference>
<comment type="cofactor">
    <cofactor evidence="19">
        <name>Mg(2+)</name>
        <dbReference type="ChEBI" id="CHEBI:18420"/>
    </cofactor>
    <cofactor evidence="19">
        <name>Mn(2+)</name>
        <dbReference type="ChEBI" id="CHEBI:29035"/>
    </cofactor>
    <text evidence="19">Binds 2 magnesium or manganese ions per subunit.</text>
</comment>
<dbReference type="PIRSF" id="PIRSF039102">
    <property type="entry name" value="Ddl/VanB"/>
    <property type="match status" value="1"/>
</dbReference>
<keyword evidence="15 17" id="KW-0961">Cell wall biogenesis/degradation</keyword>
<dbReference type="GO" id="GO:0008716">
    <property type="term" value="F:D-alanine-D-alanine ligase activity"/>
    <property type="evidence" value="ECO:0007669"/>
    <property type="project" value="UniProtKB-UniRule"/>
</dbReference>
<evidence type="ECO:0000256" key="10">
    <source>
        <dbReference type="ARBA" id="ARBA00022840"/>
    </source>
</evidence>
<comment type="pathway">
    <text evidence="17">Cell wall biogenesis; peptidoglycan biosynthesis.</text>
</comment>
<dbReference type="GO" id="GO:0046872">
    <property type="term" value="F:metal ion binding"/>
    <property type="evidence" value="ECO:0007669"/>
    <property type="project" value="UniProtKB-KW"/>
</dbReference>
<evidence type="ECO:0000256" key="13">
    <source>
        <dbReference type="ARBA" id="ARBA00022984"/>
    </source>
</evidence>
<dbReference type="AlphaFoldDB" id="A0A0D6EWF4"/>
<dbReference type="EC" id="6.3.2.4" evidence="5 17"/>
<keyword evidence="14 19" id="KW-0464">Manganese</keyword>
<feature type="active site" evidence="18">
    <location>
        <position position="274"/>
    </location>
</feature>
<dbReference type="Gene3D" id="3.30.470.20">
    <property type="entry name" value="ATP-grasp fold, B domain"/>
    <property type="match status" value="1"/>
</dbReference>
<keyword evidence="6 17" id="KW-0963">Cytoplasm</keyword>
<dbReference type="PANTHER" id="PTHR23132">
    <property type="entry name" value="D-ALANINE--D-ALANINE LIGASE"/>
    <property type="match status" value="1"/>
</dbReference>
<comment type="subcellular location">
    <subcellularLocation>
        <location evidence="3 17">Cytoplasm</location>
    </subcellularLocation>
</comment>
<dbReference type="GO" id="GO:0009252">
    <property type="term" value="P:peptidoglycan biosynthetic process"/>
    <property type="evidence" value="ECO:0007669"/>
    <property type="project" value="UniProtKB-UniRule"/>
</dbReference>
<dbReference type="OrthoDB" id="9813261at2"/>
<dbReference type="RefSeq" id="WP_046488759.1">
    <property type="nucleotide sequence ID" value="NZ_LN827929.1"/>
</dbReference>
<keyword evidence="7 17" id="KW-0436">Ligase</keyword>
<feature type="binding site" evidence="19">
    <location>
        <position position="263"/>
    </location>
    <ligand>
        <name>Mg(2+)</name>
        <dbReference type="ChEBI" id="CHEBI:18420"/>
        <label>1</label>
    </ligand>
</feature>
<dbReference type="PROSITE" id="PS00843">
    <property type="entry name" value="DALA_DALA_LIGASE_1"/>
    <property type="match status" value="1"/>
</dbReference>
<dbReference type="STRING" id="1581557.BN1208_1169"/>
<dbReference type="GO" id="GO:0008360">
    <property type="term" value="P:regulation of cell shape"/>
    <property type="evidence" value="ECO:0007669"/>
    <property type="project" value="UniProtKB-KW"/>
</dbReference>
<keyword evidence="8 19" id="KW-0479">Metal-binding</keyword>
<comment type="catalytic activity">
    <reaction evidence="16 17">
        <text>2 D-alanine + ATP = D-alanyl-D-alanine + ADP + phosphate + H(+)</text>
        <dbReference type="Rhea" id="RHEA:11224"/>
        <dbReference type="ChEBI" id="CHEBI:15378"/>
        <dbReference type="ChEBI" id="CHEBI:30616"/>
        <dbReference type="ChEBI" id="CHEBI:43474"/>
        <dbReference type="ChEBI" id="CHEBI:57416"/>
        <dbReference type="ChEBI" id="CHEBI:57822"/>
        <dbReference type="ChEBI" id="CHEBI:456216"/>
        <dbReference type="EC" id="6.3.2.4"/>
    </reaction>
</comment>
<evidence type="ECO:0000256" key="2">
    <source>
        <dbReference type="ARBA" id="ARBA00003921"/>
    </source>
</evidence>
<dbReference type="InterPro" id="IPR011761">
    <property type="entry name" value="ATP-grasp"/>
</dbReference>
<dbReference type="InterPro" id="IPR005905">
    <property type="entry name" value="D_ala_D_ala"/>
</dbReference>
<dbReference type="UniPathway" id="UPA00219"/>
<keyword evidence="10 20" id="KW-0067">ATP-binding</keyword>
<evidence type="ECO:0000256" key="17">
    <source>
        <dbReference type="HAMAP-Rule" id="MF_00047"/>
    </source>
</evidence>
<dbReference type="InterPro" id="IPR000291">
    <property type="entry name" value="D-Ala_lig_Van_CS"/>
</dbReference>
<name>A0A0D6EWF4_9PROT</name>
<evidence type="ECO:0000259" key="21">
    <source>
        <dbReference type="PROSITE" id="PS50975"/>
    </source>
</evidence>
<feature type="domain" description="ATP-grasp" evidence="21">
    <location>
        <begin position="101"/>
        <end position="296"/>
    </location>
</feature>
<comment type="function">
    <text evidence="2 17">Cell wall formation.</text>
</comment>
<evidence type="ECO:0000256" key="18">
    <source>
        <dbReference type="PIRSR" id="PIRSR039102-1"/>
    </source>
</evidence>